<dbReference type="SUPFAM" id="SSF74650">
    <property type="entry name" value="Galactose mutarotase-like"/>
    <property type="match status" value="1"/>
</dbReference>
<evidence type="ECO:0000313" key="2">
    <source>
        <dbReference type="Proteomes" id="UP000253075"/>
    </source>
</evidence>
<dbReference type="Gene3D" id="2.70.98.10">
    <property type="match status" value="1"/>
</dbReference>
<evidence type="ECO:0000313" key="1">
    <source>
        <dbReference type="EMBL" id="RCF53229.1"/>
    </source>
</evidence>
<dbReference type="AlphaFoldDB" id="A0ABD7GDC1"/>
<reference evidence="2" key="2">
    <citation type="submission" date="2018-02" db="EMBL/GenBank/DDBJ databases">
        <title>Phenotypic characterization and whole genome analysis of multidrug-resistant, extended-spectrum beta-lactamase-producing bacteria isolated from dogs in Germany.</title>
        <authorList>
            <person name="Williamson C."/>
        </authorList>
    </citation>
    <scope>NUCLEOTIDE SEQUENCE [LARGE SCALE GENOMIC DNA]</scope>
    <source>
        <strain evidence="2">AFG_SD03_1510_Ahy_093</strain>
    </source>
</reference>
<sequence length="297" mass="32980">MTVYTLSNPHLRMRVSTQGACVLGLEDEHGRPLLRGTNPDASCNPGASCYPGESALFPMVPLANRVAGNRIELWGEAHGLPESPLDPDFFLHGDGWLQPWQRVAGSASSVTLQLTSQCGLFHYLAEIDYRLQGVSLLARISLTHLGEAPCLYGAGFHPFFWRDEQTKIRFLASGVWQEGLEHLPTDWSSRLAPHLDFRQWQRPQGWLNHCYGGWHGTAELVHPTRRQRLKVVSDASFLMLYQPDDASGFVCLEPQSHAANAHHMAGHPGLRLLQRGDTMSIAMTITLMPALIDGCQV</sequence>
<accession>A0ABD7GDC1</accession>
<reference evidence="1 2" key="1">
    <citation type="journal article" date="2018" name="PLoS ONE">
        <title>Phenotypic characterization and whole genome analysis of extended-spectrum beta-lactamase-producing bacteria isolated from dogs in Germany.</title>
        <authorList>
            <person name="Boehmer T."/>
            <person name="Vogler A.J."/>
            <person name="Thomas A."/>
            <person name="Sauer S."/>
            <person name="Hergenroether M."/>
            <person name="Straubinger R.K."/>
            <person name="Birdsell D."/>
            <person name="Keim P."/>
            <person name="Sahl J.W."/>
            <person name="Williamson C.H."/>
            <person name="Riehm J.M."/>
        </authorList>
    </citation>
    <scope>NUCLEOTIDE SEQUENCE [LARGE SCALE GENOMIC DNA]</scope>
    <source>
        <strain evidence="1 2">AFG_SD03_1510_Ahy_093</strain>
    </source>
</reference>
<dbReference type="Pfam" id="PF01263">
    <property type="entry name" value="Aldose_epim"/>
    <property type="match status" value="1"/>
</dbReference>
<dbReference type="EMBL" id="PUTQ01000001">
    <property type="protein sequence ID" value="RCF53229.1"/>
    <property type="molecule type" value="Genomic_DNA"/>
</dbReference>
<comment type="caution">
    <text evidence="1">The sequence shown here is derived from an EMBL/GenBank/DDBJ whole genome shotgun (WGS) entry which is preliminary data.</text>
</comment>
<dbReference type="InterPro" id="IPR014718">
    <property type="entry name" value="GH-type_carb-bd"/>
</dbReference>
<dbReference type="InterPro" id="IPR008183">
    <property type="entry name" value="Aldose_1/G6P_1-epimerase"/>
</dbReference>
<organism evidence="1 2">
    <name type="scientific">Aeromonas hydrophila</name>
    <dbReference type="NCBI Taxonomy" id="644"/>
    <lineage>
        <taxon>Bacteria</taxon>
        <taxon>Pseudomonadati</taxon>
        <taxon>Pseudomonadota</taxon>
        <taxon>Gammaproteobacteria</taxon>
        <taxon>Aeromonadales</taxon>
        <taxon>Aeromonadaceae</taxon>
        <taxon>Aeromonas</taxon>
    </lineage>
</organism>
<proteinExistence type="predicted"/>
<dbReference type="RefSeq" id="WP_113994013.1">
    <property type="nucleotide sequence ID" value="NZ_JACLAM010000001.1"/>
</dbReference>
<name>A0ABD7GDC1_AERHY</name>
<dbReference type="InterPro" id="IPR011013">
    <property type="entry name" value="Gal_mutarotase_sf_dom"/>
</dbReference>
<protein>
    <submittedName>
        <fullName evidence="1">Aldose 1-epimerase</fullName>
    </submittedName>
</protein>
<dbReference type="Proteomes" id="UP000253075">
    <property type="component" value="Unassembled WGS sequence"/>
</dbReference>
<gene>
    <name evidence="1" type="ORF">C6C11_00430</name>
</gene>
<dbReference type="CDD" id="cd09021">
    <property type="entry name" value="Aldose_epim_Ec_YphB"/>
    <property type="match status" value="1"/>
</dbReference>